<gene>
    <name evidence="2" type="ORF">DJ010_12355</name>
</gene>
<dbReference type="InterPro" id="IPR029068">
    <property type="entry name" value="Glyas_Bleomycin-R_OHBP_Dase"/>
</dbReference>
<comment type="caution">
    <text evidence="2">The sequence shown here is derived from an EMBL/GenBank/DDBJ whole genome shotgun (WGS) entry which is preliminary data.</text>
</comment>
<accession>A0A316TGB0</accession>
<sequence>MYLENVVFDAVDPRALGRFWEAALGTEQLTDEPAGYETRLAVPGGPTLDLCFQRVEEKPEGPERLHLEYDDRAGELRALRLESADPGRDREFWAWLTGWVPAEGGLTALRHASGRGPLLELHPEKEPKGPGKNRIHLDVRLEAGEDADAVERAIDERGGRREHHPEWGELPWRTYTDPSGNEFCVLRAYPTSS</sequence>
<dbReference type="EMBL" id="QGDD01000005">
    <property type="protein sequence ID" value="PWN02521.1"/>
    <property type="molecule type" value="Genomic_DNA"/>
</dbReference>
<dbReference type="PANTHER" id="PTHR35908:SF1">
    <property type="entry name" value="CONSERVED PROTEIN"/>
    <property type="match status" value="1"/>
</dbReference>
<name>A0A316TGB0_9ACTN</name>
<evidence type="ECO:0000313" key="2">
    <source>
        <dbReference type="EMBL" id="PWN02521.1"/>
    </source>
</evidence>
<organism evidence="2 3">
    <name type="scientific">Nocardioides silvaticus</name>
    <dbReference type="NCBI Taxonomy" id="2201891"/>
    <lineage>
        <taxon>Bacteria</taxon>
        <taxon>Bacillati</taxon>
        <taxon>Actinomycetota</taxon>
        <taxon>Actinomycetes</taxon>
        <taxon>Propionibacteriales</taxon>
        <taxon>Nocardioidaceae</taxon>
        <taxon>Nocardioides</taxon>
    </lineage>
</organism>
<dbReference type="RefSeq" id="WP_109694135.1">
    <property type="nucleotide sequence ID" value="NZ_QGDD01000005.1"/>
</dbReference>
<reference evidence="2 3" key="1">
    <citation type="submission" date="2018-05" db="EMBL/GenBank/DDBJ databases">
        <title>Nocardioides silvaticus genome.</title>
        <authorList>
            <person name="Li C."/>
            <person name="Wang G."/>
        </authorList>
    </citation>
    <scope>NUCLEOTIDE SEQUENCE [LARGE SCALE GENOMIC DNA]</scope>
    <source>
        <strain evidence="2 3">CCTCC AB 2018079</strain>
    </source>
</reference>
<dbReference type="AlphaFoldDB" id="A0A316TGB0"/>
<evidence type="ECO:0000259" key="1">
    <source>
        <dbReference type="Pfam" id="PF18029"/>
    </source>
</evidence>
<feature type="domain" description="Glyoxalase-like" evidence="1">
    <location>
        <begin position="81"/>
        <end position="186"/>
    </location>
</feature>
<dbReference type="InterPro" id="IPR041581">
    <property type="entry name" value="Glyoxalase_6"/>
</dbReference>
<feature type="domain" description="Glyoxalase-like" evidence="1">
    <location>
        <begin position="6"/>
        <end position="78"/>
    </location>
</feature>
<dbReference type="Proteomes" id="UP000245507">
    <property type="component" value="Unassembled WGS sequence"/>
</dbReference>
<keyword evidence="3" id="KW-1185">Reference proteome</keyword>
<dbReference type="OrthoDB" id="15077at2"/>
<dbReference type="Gene3D" id="3.10.180.10">
    <property type="entry name" value="2,3-Dihydroxybiphenyl 1,2-Dioxygenase, domain 1"/>
    <property type="match status" value="2"/>
</dbReference>
<proteinExistence type="predicted"/>
<dbReference type="Pfam" id="PF18029">
    <property type="entry name" value="Glyoxalase_6"/>
    <property type="match status" value="2"/>
</dbReference>
<dbReference type="SUPFAM" id="SSF54593">
    <property type="entry name" value="Glyoxalase/Bleomycin resistance protein/Dihydroxybiphenyl dioxygenase"/>
    <property type="match status" value="1"/>
</dbReference>
<protein>
    <submittedName>
        <fullName evidence="2">Glyoxalase-like domain protein</fullName>
    </submittedName>
</protein>
<dbReference type="PANTHER" id="PTHR35908">
    <property type="entry name" value="HYPOTHETICAL FUSION PROTEIN"/>
    <property type="match status" value="1"/>
</dbReference>
<evidence type="ECO:0000313" key="3">
    <source>
        <dbReference type="Proteomes" id="UP000245507"/>
    </source>
</evidence>
<dbReference type="CDD" id="cd06587">
    <property type="entry name" value="VOC"/>
    <property type="match status" value="1"/>
</dbReference>